<evidence type="ECO:0000259" key="6">
    <source>
        <dbReference type="Pfam" id="PF13664"/>
    </source>
</evidence>
<dbReference type="GO" id="GO:0016020">
    <property type="term" value="C:membrane"/>
    <property type="evidence" value="ECO:0007669"/>
    <property type="project" value="UniProtKB-SubCell"/>
</dbReference>
<reference evidence="7" key="1">
    <citation type="submission" date="2018-06" db="EMBL/GenBank/DDBJ databases">
        <authorList>
            <person name="Zhirakovskaya E."/>
        </authorList>
    </citation>
    <scope>NUCLEOTIDE SEQUENCE</scope>
</reference>
<evidence type="ECO:0000256" key="3">
    <source>
        <dbReference type="ARBA" id="ARBA00022989"/>
    </source>
</evidence>
<dbReference type="InterPro" id="IPR025423">
    <property type="entry name" value="TMEM205-like"/>
</dbReference>
<dbReference type="InterPro" id="IPR053009">
    <property type="entry name" value="Xanthocillin_Biosynth-Assoc"/>
</dbReference>
<proteinExistence type="predicted"/>
<feature type="domain" description="TMEM205-like" evidence="6">
    <location>
        <begin position="10"/>
        <end position="107"/>
    </location>
</feature>
<protein>
    <recommendedName>
        <fullName evidence="6">TMEM205-like domain-containing protein</fullName>
    </recommendedName>
</protein>
<evidence type="ECO:0000256" key="2">
    <source>
        <dbReference type="ARBA" id="ARBA00022692"/>
    </source>
</evidence>
<evidence type="ECO:0000256" key="4">
    <source>
        <dbReference type="ARBA" id="ARBA00023136"/>
    </source>
</evidence>
<accession>A0A3B1D3F2</accession>
<dbReference type="EMBL" id="UOGF01000052">
    <property type="protein sequence ID" value="VAX29530.1"/>
    <property type="molecule type" value="Genomic_DNA"/>
</dbReference>
<dbReference type="PANTHER" id="PTHR23241:SF102">
    <property type="entry name" value="LD23009P"/>
    <property type="match status" value="1"/>
</dbReference>
<name>A0A3B1D3F2_9ZZZZ</name>
<dbReference type="AlphaFoldDB" id="A0A3B1D3F2"/>
<gene>
    <name evidence="7" type="ORF">MNBD_NITROSPIRAE01-1327</name>
</gene>
<evidence type="ECO:0000256" key="1">
    <source>
        <dbReference type="ARBA" id="ARBA00004370"/>
    </source>
</evidence>
<keyword evidence="4 5" id="KW-0472">Membrane</keyword>
<dbReference type="PANTHER" id="PTHR23241">
    <property type="entry name" value="LATE EMBRYOGENESIS ABUNDANT PLANTS LEA-RELATED"/>
    <property type="match status" value="1"/>
</dbReference>
<feature type="transmembrane region" description="Helical" evidence="5">
    <location>
        <begin position="130"/>
        <end position="151"/>
    </location>
</feature>
<evidence type="ECO:0000313" key="7">
    <source>
        <dbReference type="EMBL" id="VAX29530.1"/>
    </source>
</evidence>
<evidence type="ECO:0000256" key="5">
    <source>
        <dbReference type="SAM" id="Phobius"/>
    </source>
</evidence>
<dbReference type="Pfam" id="PF13664">
    <property type="entry name" value="DUF4149"/>
    <property type="match status" value="1"/>
</dbReference>
<keyword evidence="3 5" id="KW-1133">Transmembrane helix</keyword>
<feature type="transmembrane region" description="Helical" evidence="5">
    <location>
        <begin position="50"/>
        <end position="68"/>
    </location>
</feature>
<sequence>MFFLQFIHLLSVSLWIGALVFFSFIVAPAIFKTLPREAAGDVLAHLFPKYYGLGCLCAVLSLGSLALLSAHSNAWYEARMMVLAFMTLIIFYSAFVMGPKVRELKTRLRAIKNQPDHAEKSKTFKRLHGFSMVLNLLVVIAGIVLLFLTALDFQT</sequence>
<keyword evidence="2 5" id="KW-0812">Transmembrane</keyword>
<feature type="transmembrane region" description="Helical" evidence="5">
    <location>
        <begin position="6"/>
        <end position="30"/>
    </location>
</feature>
<organism evidence="7">
    <name type="scientific">hydrothermal vent metagenome</name>
    <dbReference type="NCBI Taxonomy" id="652676"/>
    <lineage>
        <taxon>unclassified sequences</taxon>
        <taxon>metagenomes</taxon>
        <taxon>ecological metagenomes</taxon>
    </lineage>
</organism>
<feature type="transmembrane region" description="Helical" evidence="5">
    <location>
        <begin position="80"/>
        <end position="99"/>
    </location>
</feature>
<comment type="subcellular location">
    <subcellularLocation>
        <location evidence="1">Membrane</location>
    </subcellularLocation>
</comment>